<proteinExistence type="predicted"/>
<gene>
    <name evidence="1" type="ORF">LCGC14_2225220</name>
</gene>
<evidence type="ECO:0000313" key="1">
    <source>
        <dbReference type="EMBL" id="KKL58454.1"/>
    </source>
</evidence>
<reference evidence="1" key="1">
    <citation type="journal article" date="2015" name="Nature">
        <title>Complex archaea that bridge the gap between prokaryotes and eukaryotes.</title>
        <authorList>
            <person name="Spang A."/>
            <person name="Saw J.H."/>
            <person name="Jorgensen S.L."/>
            <person name="Zaremba-Niedzwiedzka K."/>
            <person name="Martijn J."/>
            <person name="Lind A.E."/>
            <person name="van Eijk R."/>
            <person name="Schleper C."/>
            <person name="Guy L."/>
            <person name="Ettema T.J."/>
        </authorList>
    </citation>
    <scope>NUCLEOTIDE SEQUENCE</scope>
</reference>
<dbReference type="EMBL" id="LAZR01029819">
    <property type="protein sequence ID" value="KKL58454.1"/>
    <property type="molecule type" value="Genomic_DNA"/>
</dbReference>
<protein>
    <submittedName>
        <fullName evidence="1">Uncharacterized protein</fullName>
    </submittedName>
</protein>
<organism evidence="1">
    <name type="scientific">marine sediment metagenome</name>
    <dbReference type="NCBI Taxonomy" id="412755"/>
    <lineage>
        <taxon>unclassified sequences</taxon>
        <taxon>metagenomes</taxon>
        <taxon>ecological metagenomes</taxon>
    </lineage>
</organism>
<name>A0A0F9D9W8_9ZZZZ</name>
<sequence length="63" mass="7173">MIVTEKGKYKLLKDFKVRNSIAIGTLEEGDVLEITQIDELTNKVIGPELMDWANNELPVEKIE</sequence>
<dbReference type="AlphaFoldDB" id="A0A0F9D9W8"/>
<comment type="caution">
    <text evidence="1">The sequence shown here is derived from an EMBL/GenBank/DDBJ whole genome shotgun (WGS) entry which is preliminary data.</text>
</comment>
<accession>A0A0F9D9W8</accession>